<gene>
    <name evidence="2" type="ORF">TCMB3V08_LOCUS1365</name>
</gene>
<dbReference type="InterPro" id="IPR000488">
    <property type="entry name" value="Death_dom"/>
</dbReference>
<name>A0A7R9IXE5_TIMCA</name>
<feature type="domain" description="Death" evidence="1">
    <location>
        <begin position="36"/>
        <end position="79"/>
    </location>
</feature>
<dbReference type="Pfam" id="PF00531">
    <property type="entry name" value="Death"/>
    <property type="match status" value="1"/>
</dbReference>
<dbReference type="EMBL" id="OE179374">
    <property type="protein sequence ID" value="CAD7568601.1"/>
    <property type="molecule type" value="Genomic_DNA"/>
</dbReference>
<dbReference type="Gene3D" id="1.10.533.10">
    <property type="entry name" value="Death Domain, Fas"/>
    <property type="match status" value="1"/>
</dbReference>
<sequence>MPSYKFENGRIRHRKNKHCKGQLSSSRYINYFATKASPTEHILDLWEARHQECSAVPDLLNILRVMGRFDASLLLEKELGPWV</sequence>
<evidence type="ECO:0000313" key="2">
    <source>
        <dbReference type="EMBL" id="CAD7568601.1"/>
    </source>
</evidence>
<organism evidence="2">
    <name type="scientific">Timema californicum</name>
    <name type="common">California timema</name>
    <name type="synonym">Walking stick</name>
    <dbReference type="NCBI Taxonomy" id="61474"/>
    <lineage>
        <taxon>Eukaryota</taxon>
        <taxon>Metazoa</taxon>
        <taxon>Ecdysozoa</taxon>
        <taxon>Arthropoda</taxon>
        <taxon>Hexapoda</taxon>
        <taxon>Insecta</taxon>
        <taxon>Pterygota</taxon>
        <taxon>Neoptera</taxon>
        <taxon>Polyneoptera</taxon>
        <taxon>Phasmatodea</taxon>
        <taxon>Timematodea</taxon>
        <taxon>Timematoidea</taxon>
        <taxon>Timematidae</taxon>
        <taxon>Timema</taxon>
    </lineage>
</organism>
<dbReference type="SUPFAM" id="SSF47986">
    <property type="entry name" value="DEATH domain"/>
    <property type="match status" value="1"/>
</dbReference>
<proteinExistence type="predicted"/>
<dbReference type="PROSITE" id="PS50017">
    <property type="entry name" value="DEATH_DOMAIN"/>
    <property type="match status" value="1"/>
</dbReference>
<dbReference type="AlphaFoldDB" id="A0A7R9IXE5"/>
<protein>
    <submittedName>
        <fullName evidence="2">(California timema) hypothetical protein</fullName>
    </submittedName>
</protein>
<accession>A0A7R9IXE5</accession>
<dbReference type="GO" id="GO:0007165">
    <property type="term" value="P:signal transduction"/>
    <property type="evidence" value="ECO:0007669"/>
    <property type="project" value="InterPro"/>
</dbReference>
<reference evidence="2" key="1">
    <citation type="submission" date="2020-11" db="EMBL/GenBank/DDBJ databases">
        <authorList>
            <person name="Tran Van P."/>
        </authorList>
    </citation>
    <scope>NUCLEOTIDE SEQUENCE</scope>
</reference>
<dbReference type="InterPro" id="IPR011029">
    <property type="entry name" value="DEATH-like_dom_sf"/>
</dbReference>
<evidence type="ECO:0000259" key="1">
    <source>
        <dbReference type="PROSITE" id="PS50017"/>
    </source>
</evidence>